<reference evidence="6 7" key="1">
    <citation type="submission" date="2017-02" db="EMBL/GenBank/DDBJ databases">
        <title>Draft Genome Sequences of 'Candidatus Synechococcus spongiarum', Cyanobacterial Symbionts of the Mediterranean Sponge Aplysina aerophoba from two locations.</title>
        <authorList>
            <person name="Slaby B.M."/>
            <person name="Hentschel U."/>
        </authorList>
    </citation>
    <scope>NUCLEOTIDE SEQUENCE [LARGE SCALE GENOMIC DNA]</scope>
    <source>
        <strain evidence="6">LMB bulk15M</strain>
    </source>
</reference>
<dbReference type="InterPro" id="IPR038081">
    <property type="entry name" value="CalX-like_sf"/>
</dbReference>
<dbReference type="GO" id="GO:0016020">
    <property type="term" value="C:membrane"/>
    <property type="evidence" value="ECO:0007669"/>
    <property type="project" value="InterPro"/>
</dbReference>
<dbReference type="Proteomes" id="UP000242636">
    <property type="component" value="Unassembled WGS sequence"/>
</dbReference>
<comment type="caution">
    <text evidence="6">The sequence shown here is derived from an EMBL/GenBank/DDBJ whole genome shotgun (WGS) entry which is preliminary data.</text>
</comment>
<protein>
    <recommendedName>
        <fullName evidence="5">Calx-beta domain-containing protein</fullName>
    </recommendedName>
</protein>
<evidence type="ECO:0000256" key="2">
    <source>
        <dbReference type="ARBA" id="ARBA00022737"/>
    </source>
</evidence>
<dbReference type="GO" id="GO:0007154">
    <property type="term" value="P:cell communication"/>
    <property type="evidence" value="ECO:0007669"/>
    <property type="project" value="InterPro"/>
</dbReference>
<keyword evidence="3" id="KW-0106">Calcium</keyword>
<dbReference type="Gene3D" id="2.60.40.2030">
    <property type="match status" value="4"/>
</dbReference>
<organism evidence="6 7">
    <name type="scientific">Candidatus Synechococcus spongiarum LMB bulk15M</name>
    <dbReference type="NCBI Taxonomy" id="1943582"/>
    <lineage>
        <taxon>Bacteria</taxon>
        <taxon>Bacillati</taxon>
        <taxon>Cyanobacteriota</taxon>
        <taxon>Cyanophyceae</taxon>
        <taxon>Synechococcales</taxon>
        <taxon>Synechococcaceae</taxon>
        <taxon>Synechococcus</taxon>
    </lineage>
</organism>
<keyword evidence="1 4" id="KW-0732">Signal</keyword>
<name>A0A1T1D1V6_9SYNE</name>
<sequence length="629" mass="67234">MLAVPGLFTGAPGLVVAPTALLLGALSLFHAAPAQAQATVSLSALQATTVREGSGATVIVRLSQALSNEVRIPLSVTSTAESSDFWPLSYIDVPAGTTTVYGRIPIFTDADDDDETLTVSLGTLPSGVTLGSPSSVTFTISERPSVSLSVSPNPVSEGESVTVTATLTEAVSEDLTVYISQSRGTSEPVDDYEHFGEITIPGGRTTGTGWFATKHDVDPDDETFTVSATGLSKVSTSLERASEAVVGSPSSVAVTIEDDDTTEVTLEAEDTSVPEGMSNYITLRFSEPVPLNRGVLNGDPHVTAWVRMTDTETGALLARVPVVVKGNMTQTGFFAGSDMDQDGDDESVTVTLETDNLPAWMTVGEPKSVTYTVDDVQEATVSLSVSPRRVMEGEPVTVTATLDKALTDQRSGLHVPIELTAGTAEDGDFRSPRRYIEVPAGATTGTLEVQTRHDGDTDDETFKVSLPSQRPQVGKGETSEVWVTIVDDGRASTYELSVSDAVAEETSLPPSLLFAVTLNRAASYRIVVNYRTEDITAQAGLDYVGVLPSWGYALIFEPGETRKIVRVPVIDDTIEDSGETLKLVLFNPQGVELRNPEGIGTIFNDDPPTWWVHTWWFSTQWFSTQRVHT</sequence>
<feature type="domain" description="Calx-beta" evidence="5">
    <location>
        <begin position="481"/>
        <end position="586"/>
    </location>
</feature>
<dbReference type="Pfam" id="PF03160">
    <property type="entry name" value="Calx-beta"/>
    <property type="match status" value="2"/>
</dbReference>
<evidence type="ECO:0000256" key="1">
    <source>
        <dbReference type="ARBA" id="ARBA00022729"/>
    </source>
</evidence>
<evidence type="ECO:0000313" key="7">
    <source>
        <dbReference type="Proteomes" id="UP000242636"/>
    </source>
</evidence>
<proteinExistence type="predicted"/>
<evidence type="ECO:0000313" key="6">
    <source>
        <dbReference type="EMBL" id="OOV34869.1"/>
    </source>
</evidence>
<evidence type="ECO:0000259" key="5">
    <source>
        <dbReference type="SMART" id="SM00237"/>
    </source>
</evidence>
<keyword evidence="7" id="KW-1185">Reference proteome</keyword>
<dbReference type="EMBL" id="MWLD01000022">
    <property type="protein sequence ID" value="OOV34869.1"/>
    <property type="molecule type" value="Genomic_DNA"/>
</dbReference>
<feature type="chain" id="PRO_5012164994" description="Calx-beta domain-containing protein" evidence="4">
    <location>
        <begin position="37"/>
        <end position="629"/>
    </location>
</feature>
<gene>
    <name evidence="6" type="ORF">BV61_01905</name>
</gene>
<keyword evidence="2" id="KW-0677">Repeat</keyword>
<evidence type="ECO:0000256" key="4">
    <source>
        <dbReference type="SAM" id="SignalP"/>
    </source>
</evidence>
<evidence type="ECO:0000256" key="3">
    <source>
        <dbReference type="ARBA" id="ARBA00022837"/>
    </source>
</evidence>
<accession>A0A1T1D1V6</accession>
<dbReference type="AlphaFoldDB" id="A0A1T1D1V6"/>
<feature type="signal peptide" evidence="4">
    <location>
        <begin position="1"/>
        <end position="36"/>
    </location>
</feature>
<dbReference type="SMART" id="SM00237">
    <property type="entry name" value="Calx_beta"/>
    <property type="match status" value="1"/>
</dbReference>
<dbReference type="InterPro" id="IPR003644">
    <property type="entry name" value="Calx_beta"/>
</dbReference>
<dbReference type="SUPFAM" id="SSF141072">
    <property type="entry name" value="CalX-like"/>
    <property type="match status" value="4"/>
</dbReference>